<evidence type="ECO:0000256" key="1">
    <source>
        <dbReference type="SAM" id="MobiDB-lite"/>
    </source>
</evidence>
<evidence type="ECO:0000313" key="2">
    <source>
        <dbReference type="EMBL" id="KAF9541830.1"/>
    </source>
</evidence>
<keyword evidence="3" id="KW-1185">Reference proteome</keyword>
<feature type="region of interest" description="Disordered" evidence="1">
    <location>
        <begin position="418"/>
        <end position="460"/>
    </location>
</feature>
<accession>A0A9P6F4Y1</accession>
<feature type="compositionally biased region" description="Polar residues" evidence="1">
    <location>
        <begin position="427"/>
        <end position="445"/>
    </location>
</feature>
<gene>
    <name evidence="2" type="ORF">EC957_002665</name>
</gene>
<feature type="compositionally biased region" description="Basic and acidic residues" evidence="1">
    <location>
        <begin position="332"/>
        <end position="342"/>
    </location>
</feature>
<feature type="region of interest" description="Disordered" evidence="1">
    <location>
        <begin position="1"/>
        <end position="60"/>
    </location>
</feature>
<protein>
    <submittedName>
        <fullName evidence="2">Uncharacterized protein</fullName>
    </submittedName>
</protein>
<feature type="region of interest" description="Disordered" evidence="1">
    <location>
        <begin position="213"/>
        <end position="342"/>
    </location>
</feature>
<dbReference type="AlphaFoldDB" id="A0A9P6F4Y1"/>
<organism evidence="2 3">
    <name type="scientific">Mortierella hygrophila</name>
    <dbReference type="NCBI Taxonomy" id="979708"/>
    <lineage>
        <taxon>Eukaryota</taxon>
        <taxon>Fungi</taxon>
        <taxon>Fungi incertae sedis</taxon>
        <taxon>Mucoromycota</taxon>
        <taxon>Mortierellomycotina</taxon>
        <taxon>Mortierellomycetes</taxon>
        <taxon>Mortierellales</taxon>
        <taxon>Mortierellaceae</taxon>
        <taxon>Mortierella</taxon>
    </lineage>
</organism>
<comment type="caution">
    <text evidence="2">The sequence shown here is derived from an EMBL/GenBank/DDBJ whole genome shotgun (WGS) entry which is preliminary data.</text>
</comment>
<feature type="compositionally biased region" description="Basic and acidic residues" evidence="1">
    <location>
        <begin position="311"/>
        <end position="320"/>
    </location>
</feature>
<proteinExistence type="predicted"/>
<feature type="compositionally biased region" description="Polar residues" evidence="1">
    <location>
        <begin position="22"/>
        <end position="33"/>
    </location>
</feature>
<feature type="compositionally biased region" description="Acidic residues" evidence="1">
    <location>
        <begin position="228"/>
        <end position="245"/>
    </location>
</feature>
<feature type="compositionally biased region" description="Polar residues" evidence="1">
    <location>
        <begin position="294"/>
        <end position="310"/>
    </location>
</feature>
<feature type="compositionally biased region" description="Acidic residues" evidence="1">
    <location>
        <begin position="255"/>
        <end position="266"/>
    </location>
</feature>
<dbReference type="Proteomes" id="UP000723463">
    <property type="component" value="Unassembled WGS sequence"/>
</dbReference>
<sequence length="460" mass="52203">MAMPSFQSKVNTAASSHRDYETSTTVNTSSKSASNKRKEMASPPVARSQTQVKKRTVSVLDSASTQGDIGSAFKDGSERERWLVARLKDSSIYLPLQSDKRKSKGSLMPSQFDIYRQLAEEFNKKQFAIPHCKGVYRTASNGKGIKNKIYRIQTAFRAAHTLRYSSGFGSTEAESWKAAIKSECSCYFELFPFWGRKWSNGVVRYADSTTDFKDDFITDNPPRKDIDSDAEAEAEEGEEQEDKDESELRARPNWEDESDYNGDFDGVDGTWSQEEEDKPLVRNRRLAVPAATRSRISTARSPATTSQRTNHQQEQRRAADGDPSSSTRKPKKPESSKQEVTNDIKELIEAIRVSALLEYQKAEIQERVRMKEIESRLKEKELDFELRSAEIEARKAEAIAKVQAEMEIALERERLMSERESDVLRLSDSSQLRPNSPRPQLSSHQLRPARLNLGPTRHDA</sequence>
<name>A0A9P6F4Y1_9FUNG</name>
<feature type="compositionally biased region" description="Polar residues" evidence="1">
    <location>
        <begin position="1"/>
        <end position="15"/>
    </location>
</feature>
<feature type="compositionally biased region" description="Basic and acidic residues" evidence="1">
    <location>
        <begin position="213"/>
        <end position="227"/>
    </location>
</feature>
<reference evidence="2" key="1">
    <citation type="journal article" date="2020" name="Fungal Divers.">
        <title>Resolving the Mortierellaceae phylogeny through synthesis of multi-gene phylogenetics and phylogenomics.</title>
        <authorList>
            <person name="Vandepol N."/>
            <person name="Liber J."/>
            <person name="Desiro A."/>
            <person name="Na H."/>
            <person name="Kennedy M."/>
            <person name="Barry K."/>
            <person name="Grigoriev I.V."/>
            <person name="Miller A.N."/>
            <person name="O'Donnell K."/>
            <person name="Stajich J.E."/>
            <person name="Bonito G."/>
        </authorList>
    </citation>
    <scope>NUCLEOTIDE SEQUENCE</scope>
    <source>
        <strain evidence="2">NRRL 2591</strain>
    </source>
</reference>
<evidence type="ECO:0000313" key="3">
    <source>
        <dbReference type="Proteomes" id="UP000723463"/>
    </source>
</evidence>
<dbReference type="EMBL" id="JAAAXW010000155">
    <property type="protein sequence ID" value="KAF9541830.1"/>
    <property type="molecule type" value="Genomic_DNA"/>
</dbReference>